<dbReference type="InterPro" id="IPR014729">
    <property type="entry name" value="Rossmann-like_a/b/a_fold"/>
</dbReference>
<reference evidence="15" key="1">
    <citation type="submission" date="2022-11" db="UniProtKB">
        <authorList>
            <consortium name="WormBaseParasite"/>
        </authorList>
    </citation>
    <scope>IDENTIFICATION</scope>
</reference>
<evidence type="ECO:0000256" key="8">
    <source>
        <dbReference type="ARBA" id="ARBA00022827"/>
    </source>
</evidence>
<keyword evidence="5" id="KW-0808">Transferase</keyword>
<dbReference type="PANTHER" id="PTHR23293:SF9">
    <property type="entry name" value="FAD SYNTHASE"/>
    <property type="match status" value="1"/>
</dbReference>
<organism evidence="14 15">
    <name type="scientific">Romanomermis culicivorax</name>
    <name type="common">Nematode worm</name>
    <dbReference type="NCBI Taxonomy" id="13658"/>
    <lineage>
        <taxon>Eukaryota</taxon>
        <taxon>Metazoa</taxon>
        <taxon>Ecdysozoa</taxon>
        <taxon>Nematoda</taxon>
        <taxon>Enoplea</taxon>
        <taxon>Dorylaimia</taxon>
        <taxon>Mermithida</taxon>
        <taxon>Mermithoidea</taxon>
        <taxon>Mermithidae</taxon>
        <taxon>Romanomermis</taxon>
    </lineage>
</organism>
<dbReference type="AlphaFoldDB" id="A0A915L3F8"/>
<keyword evidence="8" id="KW-0274">FAD</keyword>
<keyword evidence="9" id="KW-0067">ATP-binding</keyword>
<dbReference type="Pfam" id="PF01507">
    <property type="entry name" value="PAPS_reduct"/>
    <property type="match status" value="1"/>
</dbReference>
<dbReference type="PANTHER" id="PTHR23293">
    <property type="entry name" value="FAD SYNTHETASE-RELATED FMN ADENYLYLTRANSFERASE"/>
    <property type="match status" value="1"/>
</dbReference>
<comment type="pathway">
    <text evidence="1">Cofactor biosynthesis; FAD biosynthesis; FAD from FMN: step 1/1.</text>
</comment>
<name>A0A915L3F8_ROMCU</name>
<accession>A0A915L3F8</accession>
<keyword evidence="14" id="KW-1185">Reference proteome</keyword>
<evidence type="ECO:0000256" key="3">
    <source>
        <dbReference type="ARBA" id="ARBA00022630"/>
    </source>
</evidence>
<dbReference type="EC" id="2.7.7.2" evidence="2"/>
<comment type="catalytic activity">
    <reaction evidence="12">
        <text>FMN + ATP + H(+) = FAD + diphosphate</text>
        <dbReference type="Rhea" id="RHEA:17237"/>
        <dbReference type="ChEBI" id="CHEBI:15378"/>
        <dbReference type="ChEBI" id="CHEBI:30616"/>
        <dbReference type="ChEBI" id="CHEBI:33019"/>
        <dbReference type="ChEBI" id="CHEBI:57692"/>
        <dbReference type="ChEBI" id="CHEBI:58210"/>
        <dbReference type="EC" id="2.7.7.2"/>
    </reaction>
</comment>
<keyword evidence="4" id="KW-0288">FMN</keyword>
<dbReference type="Gene3D" id="3.40.50.620">
    <property type="entry name" value="HUPs"/>
    <property type="match status" value="1"/>
</dbReference>
<evidence type="ECO:0000256" key="1">
    <source>
        <dbReference type="ARBA" id="ARBA00004726"/>
    </source>
</evidence>
<dbReference type="SUPFAM" id="SSF52402">
    <property type="entry name" value="Adenine nucleotide alpha hydrolases-like"/>
    <property type="match status" value="1"/>
</dbReference>
<dbReference type="InterPro" id="IPR002500">
    <property type="entry name" value="PAPS_reduct_dom"/>
</dbReference>
<dbReference type="GO" id="GO:0006747">
    <property type="term" value="P:FAD biosynthetic process"/>
    <property type="evidence" value="ECO:0007669"/>
    <property type="project" value="TreeGrafter"/>
</dbReference>
<evidence type="ECO:0000313" key="15">
    <source>
        <dbReference type="WBParaSite" id="nRc.2.0.1.t45608-RA"/>
    </source>
</evidence>
<keyword evidence="6" id="KW-0548">Nucleotidyltransferase</keyword>
<feature type="domain" description="Phosphoadenosine phosphosulphate reductase" evidence="13">
    <location>
        <begin position="23"/>
        <end position="156"/>
    </location>
</feature>
<dbReference type="GO" id="GO:0005524">
    <property type="term" value="F:ATP binding"/>
    <property type="evidence" value="ECO:0007669"/>
    <property type="project" value="UniProtKB-KW"/>
</dbReference>
<keyword evidence="3" id="KW-0285">Flavoprotein</keyword>
<protein>
    <recommendedName>
        <fullName evidence="2">FAD synthase</fullName>
        <ecNumber evidence="2">2.7.7.2</ecNumber>
    </recommendedName>
    <alternativeName>
        <fullName evidence="10">FAD pyrophosphorylase</fullName>
    </alternativeName>
    <alternativeName>
        <fullName evidence="11">FMN adenylyltransferase</fullName>
    </alternativeName>
</protein>
<evidence type="ECO:0000259" key="13">
    <source>
        <dbReference type="Pfam" id="PF01507"/>
    </source>
</evidence>
<evidence type="ECO:0000256" key="4">
    <source>
        <dbReference type="ARBA" id="ARBA00022643"/>
    </source>
</evidence>
<dbReference type="OMA" id="LPYCCLY"/>
<evidence type="ECO:0000256" key="9">
    <source>
        <dbReference type="ARBA" id="ARBA00022840"/>
    </source>
</evidence>
<evidence type="ECO:0000256" key="5">
    <source>
        <dbReference type="ARBA" id="ARBA00022679"/>
    </source>
</evidence>
<dbReference type="WBParaSite" id="nRc.2.0.1.t45608-RA">
    <property type="protein sequence ID" value="nRc.2.0.1.t45608-RA"/>
    <property type="gene ID" value="nRc.2.0.1.g45608"/>
</dbReference>
<dbReference type="GO" id="GO:0003919">
    <property type="term" value="F:FMN adenylyltransferase activity"/>
    <property type="evidence" value="ECO:0007669"/>
    <property type="project" value="UniProtKB-EC"/>
</dbReference>
<evidence type="ECO:0000256" key="12">
    <source>
        <dbReference type="ARBA" id="ARBA00049494"/>
    </source>
</evidence>
<evidence type="ECO:0000256" key="2">
    <source>
        <dbReference type="ARBA" id="ARBA00012393"/>
    </source>
</evidence>
<dbReference type="Proteomes" id="UP000887565">
    <property type="component" value="Unplaced"/>
</dbReference>
<evidence type="ECO:0000256" key="11">
    <source>
        <dbReference type="ARBA" id="ARBA00031871"/>
    </source>
</evidence>
<keyword evidence="7" id="KW-0547">Nucleotide-binding</keyword>
<evidence type="ECO:0000256" key="7">
    <source>
        <dbReference type="ARBA" id="ARBA00022741"/>
    </source>
</evidence>
<sequence>MQKAFHPKIFARRRSTTALNTLRAFYFRSGKAFPDIDQFVEDTKRRYNIRIVTLRGNVKEACFELKRQNPEIEAVFMGTRKCDLLHFGRQNGLQLDGSTFDMTMKTDTDWPPYLRVYPLLKWDYAYVWDFLVNLRVPYCKLYDEGYTSLGDYNNTAKNPALKFLDESGRVVYKPAYELRDGTLERASRISSPKKCDI</sequence>
<evidence type="ECO:0000256" key="10">
    <source>
        <dbReference type="ARBA" id="ARBA00031145"/>
    </source>
</evidence>
<evidence type="ECO:0000313" key="14">
    <source>
        <dbReference type="Proteomes" id="UP000887565"/>
    </source>
</evidence>
<evidence type="ECO:0000256" key="6">
    <source>
        <dbReference type="ARBA" id="ARBA00022695"/>
    </source>
</evidence>
<proteinExistence type="predicted"/>